<evidence type="ECO:0000256" key="10">
    <source>
        <dbReference type="RuleBase" id="RU364013"/>
    </source>
</evidence>
<dbReference type="InterPro" id="IPR000969">
    <property type="entry name" value="SSRP1/POB3"/>
</dbReference>
<feature type="compositionally biased region" description="Basic and acidic residues" evidence="11">
    <location>
        <begin position="545"/>
        <end position="576"/>
    </location>
</feature>
<dbReference type="GO" id="GO:0035101">
    <property type="term" value="C:FACT complex"/>
    <property type="evidence" value="ECO:0007669"/>
    <property type="project" value="TreeGrafter"/>
</dbReference>
<protein>
    <recommendedName>
        <fullName evidence="10">FACT complex subunit POB3</fullName>
    </recommendedName>
</protein>
<dbReference type="Pfam" id="PF08512">
    <property type="entry name" value="Rttp106-like_middle"/>
    <property type="match status" value="1"/>
</dbReference>
<keyword evidence="7 10" id="KW-0234">DNA repair</keyword>
<dbReference type="CDD" id="cd13231">
    <property type="entry name" value="PH2_SSRP1-like"/>
    <property type="match status" value="1"/>
</dbReference>
<dbReference type="Pfam" id="PF17292">
    <property type="entry name" value="POB3_N"/>
    <property type="match status" value="1"/>
</dbReference>
<evidence type="ECO:0000256" key="4">
    <source>
        <dbReference type="ARBA" id="ARBA00022763"/>
    </source>
</evidence>
<dbReference type="PANTHER" id="PTHR45849:SF1">
    <property type="entry name" value="FACT COMPLEX SUBUNIT SSRP1"/>
    <property type="match status" value="1"/>
</dbReference>
<dbReference type="Gene3D" id="2.30.29.220">
    <property type="entry name" value="Structure-specific recognition protein (SSRP1)"/>
    <property type="match status" value="1"/>
</dbReference>
<dbReference type="FunFam" id="2.30.29.150:FF:000001">
    <property type="entry name" value="Fact complex subunit ssrp1"/>
    <property type="match status" value="1"/>
</dbReference>
<evidence type="ECO:0000256" key="5">
    <source>
        <dbReference type="ARBA" id="ARBA00023015"/>
    </source>
</evidence>
<dbReference type="Gene3D" id="2.30.29.150">
    <property type="match status" value="1"/>
</dbReference>
<comment type="function">
    <text evidence="9 10">Component of the FACT complex, a general chromatin factor that acts to reorganize nucleosomes. The FACT complex is involved in multiple processes that require DNA as a template such as mRNA elongation, DNA replication and DNA repair. During transcription elongation the FACT complex acts as a histone chaperone that both destabilizes and restores nucleosomal structure. It facilitates the passage of RNA polymerase II and transcription by promoting the dissociation of one histone H2A-H2B dimer from the nucleosome, then subsequently promotes the reestablishment of the nucleosome following the passage of RNA polymerase II.</text>
</comment>
<dbReference type="InterPro" id="IPR011993">
    <property type="entry name" value="PH-like_dom_sf"/>
</dbReference>
<dbReference type="EMBL" id="MCFC01000042">
    <property type="protein sequence ID" value="ORY26960.1"/>
    <property type="molecule type" value="Genomic_DNA"/>
</dbReference>
<dbReference type="PRINTS" id="PR00887">
    <property type="entry name" value="SSRCOGNITION"/>
</dbReference>
<dbReference type="InterPro" id="IPR048993">
    <property type="entry name" value="SSRP1-like_PH1"/>
</dbReference>
<evidence type="ECO:0000256" key="8">
    <source>
        <dbReference type="ARBA" id="ARBA00023242"/>
    </source>
</evidence>
<dbReference type="CDD" id="cd13230">
    <property type="entry name" value="PH1_SSRP1-like"/>
    <property type="match status" value="1"/>
</dbReference>
<dbReference type="GO" id="GO:0003677">
    <property type="term" value="F:DNA binding"/>
    <property type="evidence" value="ECO:0007669"/>
    <property type="project" value="InterPro"/>
</dbReference>
<evidence type="ECO:0000256" key="11">
    <source>
        <dbReference type="SAM" id="MobiDB-lite"/>
    </source>
</evidence>
<comment type="caution">
    <text evidence="13">The sequence shown here is derived from an EMBL/GenBank/DDBJ whole genome shotgun (WGS) entry which is preliminary data.</text>
</comment>
<dbReference type="GO" id="GO:0006260">
    <property type="term" value="P:DNA replication"/>
    <property type="evidence" value="ECO:0007669"/>
    <property type="project" value="UniProtKB-KW"/>
</dbReference>
<feature type="compositionally biased region" description="Low complexity" evidence="11">
    <location>
        <begin position="515"/>
        <end position="526"/>
    </location>
</feature>
<proteinExistence type="inferred from homology"/>
<dbReference type="SUPFAM" id="SSF50729">
    <property type="entry name" value="PH domain-like"/>
    <property type="match status" value="1"/>
</dbReference>
<keyword evidence="3 10" id="KW-0235">DNA replication</keyword>
<dbReference type="OrthoDB" id="498543at2759"/>
<dbReference type="Proteomes" id="UP000193986">
    <property type="component" value="Unassembled WGS sequence"/>
</dbReference>
<dbReference type="InterPro" id="IPR035417">
    <property type="entry name" value="SSRP1/POB3_N"/>
</dbReference>
<dbReference type="InParanoid" id="A0A1Y2AXE9"/>
<comment type="similarity">
    <text evidence="1 10">Belongs to the SSRP1 family.</text>
</comment>
<evidence type="ECO:0000313" key="13">
    <source>
        <dbReference type="EMBL" id="ORY26960.1"/>
    </source>
</evidence>
<dbReference type="STRING" id="71784.A0A1Y2AXE9"/>
<dbReference type="InterPro" id="IPR024954">
    <property type="entry name" value="SSRP1_DD"/>
</dbReference>
<dbReference type="GO" id="GO:0042393">
    <property type="term" value="F:histone binding"/>
    <property type="evidence" value="ECO:0007669"/>
    <property type="project" value="TreeGrafter"/>
</dbReference>
<dbReference type="InterPro" id="IPR013719">
    <property type="entry name" value="RTT106/SPT16-like_middle_dom"/>
</dbReference>
<keyword evidence="2 10" id="KW-0158">Chromosome</keyword>
<dbReference type="Gene3D" id="2.30.29.30">
    <property type="entry name" value="Pleckstrin-homology domain (PH domain)/Phosphotyrosine-binding domain (PTB)"/>
    <property type="match status" value="2"/>
</dbReference>
<dbReference type="Pfam" id="PF03531">
    <property type="entry name" value="SSrecog"/>
    <property type="match status" value="1"/>
</dbReference>
<dbReference type="Pfam" id="PF21103">
    <property type="entry name" value="PH1_SSRP1-like"/>
    <property type="match status" value="1"/>
</dbReference>
<dbReference type="InterPro" id="IPR038167">
    <property type="entry name" value="SSRP1_sf"/>
</dbReference>
<evidence type="ECO:0000256" key="1">
    <source>
        <dbReference type="ARBA" id="ARBA00010060"/>
    </source>
</evidence>
<feature type="compositionally biased region" description="Acidic residues" evidence="11">
    <location>
        <begin position="505"/>
        <end position="514"/>
    </location>
</feature>
<dbReference type="FunCoup" id="A0A1Y2AXE9">
    <property type="interactions" value="683"/>
</dbReference>
<evidence type="ECO:0000259" key="12">
    <source>
        <dbReference type="SMART" id="SM01287"/>
    </source>
</evidence>
<feature type="region of interest" description="Disordered" evidence="11">
    <location>
        <begin position="470"/>
        <end position="593"/>
    </location>
</feature>
<keyword evidence="6 10" id="KW-0804">Transcription</keyword>
<dbReference type="AlphaFoldDB" id="A0A1Y2AXE9"/>
<dbReference type="GO" id="GO:0031491">
    <property type="term" value="F:nucleosome binding"/>
    <property type="evidence" value="ECO:0007669"/>
    <property type="project" value="TreeGrafter"/>
</dbReference>
<organism evidence="13 14">
    <name type="scientific">Naematelia encephala</name>
    <dbReference type="NCBI Taxonomy" id="71784"/>
    <lineage>
        <taxon>Eukaryota</taxon>
        <taxon>Fungi</taxon>
        <taxon>Dikarya</taxon>
        <taxon>Basidiomycota</taxon>
        <taxon>Agaricomycotina</taxon>
        <taxon>Tremellomycetes</taxon>
        <taxon>Tremellales</taxon>
        <taxon>Naemateliaceae</taxon>
        <taxon>Naematelia</taxon>
    </lineage>
</organism>
<evidence type="ECO:0000256" key="3">
    <source>
        <dbReference type="ARBA" id="ARBA00022705"/>
    </source>
</evidence>
<keyword evidence="5 10" id="KW-0805">Transcription regulation</keyword>
<evidence type="ECO:0000256" key="9">
    <source>
        <dbReference type="ARBA" id="ARBA00025370"/>
    </source>
</evidence>
<keyword evidence="4 10" id="KW-0227">DNA damage</keyword>
<keyword evidence="8 10" id="KW-0539">Nucleus</keyword>
<evidence type="ECO:0000256" key="7">
    <source>
        <dbReference type="ARBA" id="ARBA00023204"/>
    </source>
</evidence>
<evidence type="ECO:0000256" key="2">
    <source>
        <dbReference type="ARBA" id="ARBA00022454"/>
    </source>
</evidence>
<gene>
    <name evidence="13" type="ORF">BCR39DRAFT_469794</name>
</gene>
<comment type="subcellular location">
    <subcellularLocation>
        <location evidence="10">Nucleus</location>
    </subcellularLocation>
    <subcellularLocation>
        <location evidence="10">Chromosome</location>
    </subcellularLocation>
</comment>
<accession>A0A1Y2AXE9</accession>
<feature type="compositionally biased region" description="Basic residues" evidence="11">
    <location>
        <begin position="490"/>
        <end position="501"/>
    </location>
</feature>
<feature type="region of interest" description="Disordered" evidence="11">
    <location>
        <begin position="182"/>
        <end position="206"/>
    </location>
</feature>
<dbReference type="GO" id="GO:0006281">
    <property type="term" value="P:DNA repair"/>
    <property type="evidence" value="ECO:0007669"/>
    <property type="project" value="UniProtKB-KW"/>
</dbReference>
<name>A0A1Y2AXE9_9TREE</name>
<feature type="compositionally biased region" description="Acidic residues" evidence="11">
    <location>
        <begin position="192"/>
        <end position="205"/>
    </location>
</feature>
<feature type="domain" description="Histone chaperone RTT106/FACT complex subunit SPT16-like middle" evidence="12">
    <location>
        <begin position="368"/>
        <end position="462"/>
    </location>
</feature>
<reference evidence="13 14" key="1">
    <citation type="submission" date="2016-07" db="EMBL/GenBank/DDBJ databases">
        <title>Pervasive Adenine N6-methylation of Active Genes in Fungi.</title>
        <authorList>
            <consortium name="DOE Joint Genome Institute"/>
            <person name="Mondo S.J."/>
            <person name="Dannebaum R.O."/>
            <person name="Kuo R.C."/>
            <person name="Labutti K."/>
            <person name="Haridas S."/>
            <person name="Kuo A."/>
            <person name="Salamov A."/>
            <person name="Ahrendt S.R."/>
            <person name="Lipzen A."/>
            <person name="Sullivan W."/>
            <person name="Andreopoulos W.B."/>
            <person name="Clum A."/>
            <person name="Lindquist E."/>
            <person name="Daum C."/>
            <person name="Ramamoorthy G.K."/>
            <person name="Gryganskyi A."/>
            <person name="Culley D."/>
            <person name="Magnuson J.K."/>
            <person name="James T.Y."/>
            <person name="O'Malley M.A."/>
            <person name="Stajich J.E."/>
            <person name="Spatafora J.W."/>
            <person name="Visel A."/>
            <person name="Grigoriev I.V."/>
        </authorList>
    </citation>
    <scope>NUCLEOTIDE SEQUENCE [LARGE SCALE GENOMIC DNA]</scope>
    <source>
        <strain evidence="13 14">68-887.2</strain>
    </source>
</reference>
<dbReference type="PANTHER" id="PTHR45849">
    <property type="entry name" value="FACT COMPLEX SUBUNIT SSRP1"/>
    <property type="match status" value="1"/>
</dbReference>
<evidence type="ECO:0000313" key="14">
    <source>
        <dbReference type="Proteomes" id="UP000193986"/>
    </source>
</evidence>
<sequence>MATVTFDNIFHGDSPELGKLRFNAAGFGWKAYQSEDNNPMTYSGSDLRSATWIRVARNFQLRFTMRQSDKPRVIFDGFKRDELEKVKRTLDDYFHIKLEQRDGSLKGWNWGKAEVLGNELQFQVQGKPTFELPLKNVANSNIAGKNEVALEFNPAPPSKDRNPTARVADELVEIRFYVPGKSHKAKGSDAGSGDDSETEVDEDGNEVSAAEALHTMIKDKADINAVAGESIVVFEDILVLTPRGRFSLEFFADSIRLVGKSTDYRVPYTSIHRMFLLPKIDDIHIQLVLGLDPPIRSGATRYPFLVAQWPKDEEVDAELNLTEEELAQHEGLQRKYEAPTFQVVSRVLKALTKKKVTPPGNFRNVQGINGIKANVKAVQGELYFLEKGLIFMAKQPILIDFSKTESISFSRVGGGVASAKTFDMRVVSKSDTADHVFSAIPKEEVESITLFLTSKNVKLKNEIEEVMDVDPISDEEIDDASISSDDDKGKKNKKDKGKSQRRPADDEESEDDDFQSASSDGGSPSESDSEDESGMASDASDPMIEEIKKRQEAKKNKTKGDAPKKNKDISSDEEAKPKKKKAKNEVDSEEDDD</sequence>
<evidence type="ECO:0000256" key="6">
    <source>
        <dbReference type="ARBA" id="ARBA00023163"/>
    </source>
</evidence>
<dbReference type="InterPro" id="IPR050454">
    <property type="entry name" value="RTT106/SSRP1_HistChap/FACT"/>
</dbReference>
<keyword evidence="14" id="KW-1185">Reference proteome</keyword>
<feature type="compositionally biased region" description="Acidic residues" evidence="11">
    <location>
        <begin position="470"/>
        <end position="479"/>
    </location>
</feature>
<dbReference type="SMART" id="SM01287">
    <property type="entry name" value="Rtt106"/>
    <property type="match status" value="1"/>
</dbReference>